<dbReference type="Proteomes" id="UP000332933">
    <property type="component" value="Unassembled WGS sequence"/>
</dbReference>
<feature type="compositionally biased region" description="Low complexity" evidence="1">
    <location>
        <begin position="146"/>
        <end position="155"/>
    </location>
</feature>
<dbReference type="GO" id="GO:0006396">
    <property type="term" value="P:RNA processing"/>
    <property type="evidence" value="ECO:0007669"/>
    <property type="project" value="InterPro"/>
</dbReference>
<feature type="compositionally biased region" description="Basic and acidic residues" evidence="1">
    <location>
        <begin position="20"/>
        <end position="61"/>
    </location>
</feature>
<evidence type="ECO:0000259" key="2">
    <source>
        <dbReference type="Pfam" id="PF09429"/>
    </source>
</evidence>
<evidence type="ECO:0000313" key="5">
    <source>
        <dbReference type="Proteomes" id="UP000332933"/>
    </source>
</evidence>
<dbReference type="OrthoDB" id="205569at2759"/>
<gene>
    <name evidence="4" type="primary">Aste57867_20222</name>
    <name evidence="3" type="ORF">As57867_020156</name>
    <name evidence="4" type="ORF">ASTE57867_20222</name>
</gene>
<dbReference type="InterPro" id="IPR019007">
    <property type="entry name" value="Wbp11/ELF5/Saf1_N"/>
</dbReference>
<dbReference type="AlphaFoldDB" id="A0A485LEM3"/>
<evidence type="ECO:0000256" key="1">
    <source>
        <dbReference type="SAM" id="MobiDB-lite"/>
    </source>
</evidence>
<dbReference type="EMBL" id="CAADRA010006780">
    <property type="protein sequence ID" value="VFT96915.1"/>
    <property type="molecule type" value="Genomic_DNA"/>
</dbReference>
<proteinExistence type="predicted"/>
<dbReference type="Pfam" id="PF09429">
    <property type="entry name" value="Wbp11"/>
    <property type="match status" value="1"/>
</dbReference>
<feature type="domain" description="Wbp11/ELF5/Saf1 N-terminal" evidence="2">
    <location>
        <begin position="9"/>
        <end position="81"/>
    </location>
</feature>
<feature type="compositionally biased region" description="Basic and acidic residues" evidence="1">
    <location>
        <begin position="121"/>
        <end position="130"/>
    </location>
</feature>
<evidence type="ECO:0000313" key="4">
    <source>
        <dbReference type="EMBL" id="VFT96915.1"/>
    </source>
</evidence>
<dbReference type="EMBL" id="VJMH01006757">
    <property type="protein sequence ID" value="KAF0688137.1"/>
    <property type="molecule type" value="Genomic_DNA"/>
</dbReference>
<feature type="region of interest" description="Disordered" evidence="1">
    <location>
        <begin position="121"/>
        <end position="155"/>
    </location>
</feature>
<protein>
    <submittedName>
        <fullName evidence="4">Aste57867_20222 protein</fullName>
    </submittedName>
</protein>
<organism evidence="4 5">
    <name type="scientific">Aphanomyces stellatus</name>
    <dbReference type="NCBI Taxonomy" id="120398"/>
    <lineage>
        <taxon>Eukaryota</taxon>
        <taxon>Sar</taxon>
        <taxon>Stramenopiles</taxon>
        <taxon>Oomycota</taxon>
        <taxon>Saprolegniomycetes</taxon>
        <taxon>Saprolegniales</taxon>
        <taxon>Verrucalvaceae</taxon>
        <taxon>Aphanomyces</taxon>
    </lineage>
</organism>
<reference evidence="4 5" key="1">
    <citation type="submission" date="2019-03" db="EMBL/GenBank/DDBJ databases">
        <authorList>
            <person name="Gaulin E."/>
            <person name="Dumas B."/>
        </authorList>
    </citation>
    <scope>NUCLEOTIDE SEQUENCE [LARGE SCALE GENOMIC DNA]</scope>
    <source>
        <strain evidence="4">CBS 568.67</strain>
    </source>
</reference>
<feature type="region of interest" description="Disordered" evidence="1">
    <location>
        <begin position="1"/>
        <end position="75"/>
    </location>
</feature>
<keyword evidence="5" id="KW-1185">Reference proteome</keyword>
<accession>A0A485LEM3</accession>
<evidence type="ECO:0000313" key="3">
    <source>
        <dbReference type="EMBL" id="KAF0688137.1"/>
    </source>
</evidence>
<name>A0A485LEM3_9STRA</name>
<reference evidence="3" key="2">
    <citation type="submission" date="2019-06" db="EMBL/GenBank/DDBJ databases">
        <title>Genomics analysis of Aphanomyces spp. identifies a new class of oomycete effector associated with host adaptation.</title>
        <authorList>
            <person name="Gaulin E."/>
        </authorList>
    </citation>
    <scope>NUCLEOTIDE SEQUENCE</scope>
    <source>
        <strain evidence="3">CBS 578.67</strain>
    </source>
</reference>
<sequence>MGKKDKITADPMSQFRKKQKEKEKKKGKVDRVKGKQSRLESMDPNEVREKIRKLEQEEHNGALDGSGRQKKQELEDTLRQVLRKKAETEAELKSKQASLQPIPATVKSKKELEALNAKTYKNPEKSEHYHPIFNPFGAAPPPGHAPPSAAGGFPGAHLNLRNDKLGQVHLALPFTSQCL</sequence>